<name>A0A3B0Y8H4_9ZZZZ</name>
<feature type="non-terminal residue" evidence="1">
    <location>
        <position position="1"/>
    </location>
</feature>
<evidence type="ECO:0000313" key="1">
    <source>
        <dbReference type="EMBL" id="VAW71837.1"/>
    </source>
</evidence>
<sequence length="107" mass="12530">PITLGSFEKARTGILEGLAPLKWEAYEKGKGHIVATKKLTKYLLINRVIEPVYYMAEVDIFFDATRYTIQYKNSINLKYDGENIHKLYNQWVHELDQGIRAHTQMRN</sequence>
<accession>A0A3B0Y8H4</accession>
<dbReference type="EMBL" id="UOFL01000033">
    <property type="protein sequence ID" value="VAW71837.1"/>
    <property type="molecule type" value="Genomic_DNA"/>
</dbReference>
<proteinExistence type="predicted"/>
<organism evidence="1">
    <name type="scientific">hydrothermal vent metagenome</name>
    <dbReference type="NCBI Taxonomy" id="652676"/>
    <lineage>
        <taxon>unclassified sequences</taxon>
        <taxon>metagenomes</taxon>
        <taxon>ecological metagenomes</taxon>
    </lineage>
</organism>
<gene>
    <name evidence="1" type="ORF">MNBD_GAMMA12-1777</name>
</gene>
<dbReference type="AlphaFoldDB" id="A0A3B0Y8H4"/>
<reference evidence="1" key="1">
    <citation type="submission" date="2018-06" db="EMBL/GenBank/DDBJ databases">
        <authorList>
            <person name="Zhirakovskaya E."/>
        </authorList>
    </citation>
    <scope>NUCLEOTIDE SEQUENCE</scope>
</reference>
<protein>
    <submittedName>
        <fullName evidence="1">Uncharacterized protein</fullName>
    </submittedName>
</protein>